<sequence>MGLKEIVRYHIMVNAIQPSCIQNDNSVKKFNWSVLVLDKVGLQIISSCCNMQDMCYNGITREC</sequence>
<dbReference type="InterPro" id="IPR043154">
    <property type="entry name" value="Sec-1-like_dom1"/>
</dbReference>
<dbReference type="InterPro" id="IPR036045">
    <property type="entry name" value="Sec1-like_sf"/>
</dbReference>
<protein>
    <submittedName>
        <fullName evidence="1">Uncharacterized protein</fullName>
    </submittedName>
</protein>
<name>A0A8R2NMW5_ACYPI</name>
<reference evidence="2" key="1">
    <citation type="submission" date="2010-06" db="EMBL/GenBank/DDBJ databases">
        <authorList>
            <person name="Jiang H."/>
            <person name="Abraham K."/>
            <person name="Ali S."/>
            <person name="Alsbrooks S.L."/>
            <person name="Anim B.N."/>
            <person name="Anosike U.S."/>
            <person name="Attaway T."/>
            <person name="Bandaranaike D.P."/>
            <person name="Battles P.K."/>
            <person name="Bell S.N."/>
            <person name="Bell A.V."/>
            <person name="Beltran B."/>
            <person name="Bickham C."/>
            <person name="Bustamante Y."/>
            <person name="Caleb T."/>
            <person name="Canada A."/>
            <person name="Cardenas V."/>
            <person name="Carter K."/>
            <person name="Chacko J."/>
            <person name="Chandrabose M.N."/>
            <person name="Chavez D."/>
            <person name="Chavez A."/>
            <person name="Chen L."/>
            <person name="Chu H.-S."/>
            <person name="Claassen K.J."/>
            <person name="Cockrell R."/>
            <person name="Collins M."/>
            <person name="Cooper J.A."/>
            <person name="Cree A."/>
            <person name="Curry S.M."/>
            <person name="Da Y."/>
            <person name="Dao M.D."/>
            <person name="Das B."/>
            <person name="Davila M.-L."/>
            <person name="Davy-Carroll L."/>
            <person name="Denson S."/>
            <person name="Dinh H."/>
            <person name="Ebong V.E."/>
            <person name="Edwards J.R."/>
            <person name="Egan A."/>
            <person name="El-Daye J."/>
            <person name="Escobedo L."/>
            <person name="Fernandez S."/>
            <person name="Fernando P.R."/>
            <person name="Flagg N."/>
            <person name="Forbes L.D."/>
            <person name="Fowler R.G."/>
            <person name="Fu Q."/>
            <person name="Gabisi R.A."/>
            <person name="Ganer J."/>
            <person name="Garbino Pronczuk A."/>
            <person name="Garcia R.M."/>
            <person name="Garner T."/>
            <person name="Garrett T.E."/>
            <person name="Gonzalez D.A."/>
            <person name="Hamid H."/>
            <person name="Hawkins E.S."/>
            <person name="Hirani K."/>
            <person name="Hogues M.E."/>
            <person name="Hollins B."/>
            <person name="Hsiao C.-H."/>
            <person name="Jabil R."/>
            <person name="James M.L."/>
            <person name="Jhangiani S.N."/>
            <person name="Johnson B."/>
            <person name="Johnson Q."/>
            <person name="Joshi V."/>
            <person name="Kalu J.B."/>
            <person name="Kam C."/>
            <person name="Kashfia A."/>
            <person name="Keebler J."/>
            <person name="Kisamo H."/>
            <person name="Kovar C.L."/>
            <person name="Lago L.A."/>
            <person name="Lai C.-Y."/>
            <person name="Laidlaw J."/>
            <person name="Lara F."/>
            <person name="Le T.-K."/>
            <person name="Lee S.L."/>
            <person name="Legall F.H."/>
            <person name="Lemon S.J."/>
            <person name="Lewis L.R."/>
            <person name="Li B."/>
            <person name="Liu Y."/>
            <person name="Liu Y.-S."/>
            <person name="Lopez J."/>
            <person name="Lozado R.J."/>
            <person name="Lu J."/>
            <person name="Madu R.C."/>
            <person name="Maheshwari M."/>
            <person name="Maheshwari R."/>
            <person name="Malloy K."/>
            <person name="Martinez E."/>
            <person name="Mathew T."/>
            <person name="Mercado I.C."/>
            <person name="Mercado C."/>
            <person name="Meyer B."/>
            <person name="Montgomery K."/>
            <person name="Morgan M.B."/>
            <person name="Munidasa M."/>
            <person name="Nazareth L.V."/>
            <person name="Nelson J."/>
            <person name="Ng B.M."/>
            <person name="Nguyen N.B."/>
            <person name="Nguyen P.Q."/>
            <person name="Nguyen T."/>
            <person name="Obregon M."/>
            <person name="Okwuonu G.O."/>
            <person name="Onwere C.G."/>
            <person name="Orozco G."/>
            <person name="Parra A."/>
            <person name="Patel S."/>
            <person name="Patil S."/>
            <person name="Perez A."/>
            <person name="Perez Y."/>
            <person name="Pham C."/>
            <person name="Primus E.L."/>
            <person name="Pu L.-L."/>
            <person name="Puazo M."/>
            <person name="Qin X."/>
            <person name="Quiroz J.B."/>
            <person name="Reese J."/>
            <person name="Richards S."/>
            <person name="Rives C.M."/>
            <person name="Robberts R."/>
            <person name="Ruiz S.J."/>
            <person name="Ruiz M.J."/>
            <person name="Santibanez J."/>
            <person name="Schneider B.W."/>
            <person name="Sisson I."/>
            <person name="Smith M."/>
            <person name="Sodergren E."/>
            <person name="Song X.-Z."/>
            <person name="Song B.B."/>
            <person name="Summersgill H."/>
            <person name="Thelus R."/>
            <person name="Thornton R.D."/>
            <person name="Trejos Z.Y."/>
            <person name="Usmani K."/>
            <person name="Vattathil S."/>
            <person name="Villasana D."/>
            <person name="Walker D.L."/>
            <person name="Wang S."/>
            <person name="Wang K."/>
            <person name="White C.S."/>
            <person name="Williams A.C."/>
            <person name="Williamson J."/>
            <person name="Wilson K."/>
            <person name="Woghiren I.O."/>
            <person name="Woodworth J.R."/>
            <person name="Worley K.C."/>
            <person name="Wright R.A."/>
            <person name="Wu W."/>
            <person name="Young L."/>
            <person name="Zhang L."/>
            <person name="Zhang J."/>
            <person name="Zhu Y."/>
            <person name="Muzny D.M."/>
            <person name="Weinstock G."/>
            <person name="Gibbs R.A."/>
        </authorList>
    </citation>
    <scope>NUCLEOTIDE SEQUENCE [LARGE SCALE GENOMIC DNA]</scope>
    <source>
        <strain evidence="2">LSR1</strain>
    </source>
</reference>
<keyword evidence="2" id="KW-1185">Reference proteome</keyword>
<organism evidence="1 2">
    <name type="scientific">Acyrthosiphon pisum</name>
    <name type="common">Pea aphid</name>
    <dbReference type="NCBI Taxonomy" id="7029"/>
    <lineage>
        <taxon>Eukaryota</taxon>
        <taxon>Metazoa</taxon>
        <taxon>Ecdysozoa</taxon>
        <taxon>Arthropoda</taxon>
        <taxon>Hexapoda</taxon>
        <taxon>Insecta</taxon>
        <taxon>Pterygota</taxon>
        <taxon>Neoptera</taxon>
        <taxon>Paraneoptera</taxon>
        <taxon>Hemiptera</taxon>
        <taxon>Sternorrhyncha</taxon>
        <taxon>Aphidomorpha</taxon>
        <taxon>Aphidoidea</taxon>
        <taxon>Aphididae</taxon>
        <taxon>Macrosiphini</taxon>
        <taxon>Acyrthosiphon</taxon>
    </lineage>
</organism>
<dbReference type="SUPFAM" id="SSF56815">
    <property type="entry name" value="Sec1/munc18-like (SM) proteins"/>
    <property type="match status" value="1"/>
</dbReference>
<dbReference type="KEGG" id="api:107883767"/>
<dbReference type="RefSeq" id="XP_029341504.1">
    <property type="nucleotide sequence ID" value="XM_029485644.1"/>
</dbReference>
<dbReference type="Proteomes" id="UP000007819">
    <property type="component" value="Chromosome X"/>
</dbReference>
<reference evidence="1" key="2">
    <citation type="submission" date="2022-06" db="UniProtKB">
        <authorList>
            <consortium name="EnsemblMetazoa"/>
        </authorList>
    </citation>
    <scope>IDENTIFICATION</scope>
</reference>
<dbReference type="EnsemblMetazoa" id="XM_029485644.1">
    <property type="protein sequence ID" value="XP_029341504.1"/>
    <property type="gene ID" value="LOC107883767"/>
</dbReference>
<dbReference type="Gene3D" id="3.40.50.2060">
    <property type="match status" value="1"/>
</dbReference>
<dbReference type="AlphaFoldDB" id="A0A8R2NMW5"/>
<evidence type="ECO:0000313" key="2">
    <source>
        <dbReference type="Proteomes" id="UP000007819"/>
    </source>
</evidence>
<evidence type="ECO:0000313" key="1">
    <source>
        <dbReference type="EnsemblMetazoa" id="XP_029341504.1"/>
    </source>
</evidence>
<proteinExistence type="predicted"/>
<dbReference type="OrthoDB" id="2228at2759"/>
<accession>A0A8R2NMW5</accession>
<dbReference type="GeneID" id="107883767"/>